<feature type="domain" description="Prokaryotic pPIWI-RE MID" evidence="3">
    <location>
        <begin position="479"/>
        <end position="608"/>
    </location>
</feature>
<evidence type="ECO:0000259" key="1">
    <source>
        <dbReference type="Pfam" id="PF13032"/>
    </source>
</evidence>
<dbReference type="InterPro" id="IPR024996">
    <property type="entry name" value="RNaseH_pPIWI_RE"/>
</dbReference>
<keyword evidence="5" id="KW-1185">Reference proteome</keyword>
<dbReference type="InterPro" id="IPR040496">
    <property type="entry name" value="MID_pPIWI_RE"/>
</dbReference>
<dbReference type="Proteomes" id="UP000549971">
    <property type="component" value="Unassembled WGS sequence"/>
</dbReference>
<evidence type="ECO:0008006" key="6">
    <source>
        <dbReference type="Google" id="ProtNLM"/>
    </source>
</evidence>
<comment type="caution">
    <text evidence="4">The sequence shown here is derived from an EMBL/GenBank/DDBJ whole genome shotgun (WGS) entry which is preliminary data.</text>
</comment>
<organism evidence="4 5">
    <name type="scientific">Kribbella italica</name>
    <dbReference type="NCBI Taxonomy" id="1540520"/>
    <lineage>
        <taxon>Bacteria</taxon>
        <taxon>Bacillati</taxon>
        <taxon>Actinomycetota</taxon>
        <taxon>Actinomycetes</taxon>
        <taxon>Propionibacteriales</taxon>
        <taxon>Kribbellaceae</taxon>
        <taxon>Kribbella</taxon>
    </lineage>
</organism>
<feature type="domain" description="pPIWI-RE RNaseH" evidence="1">
    <location>
        <begin position="622"/>
        <end position="892"/>
    </location>
</feature>
<dbReference type="Pfam" id="PF13111">
    <property type="entry name" value="pPIWI_RE_X"/>
    <property type="match status" value="1"/>
</dbReference>
<sequence length="918" mass="101143">MAYQTVHTAAFVPRSPDESVEAEYATLAFPAAWREPILDLYRYAKSAATQERLRRVPIRRLNAVLRAVAPDLLTVDDSASFSAAVPWLYAGSPLPASVFAGFLNAWLWDMSPGPEAFPVFKQTIESLRSADLRWSAKTVDLLEHSLSAGGTNTPADASYHLLPDVIADRIAKLAPYEHLGERVEFRRVAGSARASGAELMSWPPLEEHRKDKTGGRRTWRYSAVIRISLRTVPFSQVPRVHVAFGIRRWVSRTAWLPRGSSASVYLLPDSPLRSGLTESNRFAVGAVEWNRGLGRVAWRHGGPEGMLKHLSVIENLPPAELLVKDADAWLVGKDGLVAAIVHHTRMGAHAIGAGLMPSERRRLAEWVAPALEPEFVMAPELRRSKYVSELPLRQLEPIKPVSAKLADEQQAEINSINDQRTINNARTVRASVSEAVDGRQLSVLVLHQGGALADLLTGAIEASLDLAEHRVASEPTLSRWQAPDLTLELHFAELGSLGAPLGADPQPRTRAEHSEAFSARRREVTAWISGVGEQRGINPSLALLELEGADKFGPLTDPKFALRAGCAEAGLVTQFVELKSPPTKDAEFRIAAAWSDGLRQTGSRLIPEHSLGDAIPDNLNQVAVWLVRRRHDGPTYTPQFTPIAVLLRPQERQVLGRTADMDEWVPYSRLLASLVGTMRPQDLRSRDQQTEAVAVFMRKLLYGLKGRPTLVLTRAQNLRPRWPWLLNGGLVPDHLQLGNGPLQRLALHGRNLRVVRVADQQRDETPQWWAPKENGGGGISKGLWAPAEESGHSGRVFYSTTDKASTHSGVGVDLSKLTHHLDSKGKPRINPGTAGWTPQLLELTMAGLQPGDDPATWAMFVHQQRTAEDYRDQLGLPLALHLARLTEQYALPYDAEETEAVEASIDELDSDLNSQSDE</sequence>
<dbReference type="Pfam" id="PF13032">
    <property type="entry name" value="RNaseH_pPIWI_RE"/>
    <property type="match status" value="1"/>
</dbReference>
<feature type="domain" description="pPIWI-RE module N-terminal" evidence="2">
    <location>
        <begin position="10"/>
        <end position="411"/>
    </location>
</feature>
<gene>
    <name evidence="4" type="ORF">HDA39_008316</name>
</gene>
<accession>A0A7W9JG97</accession>
<dbReference type="Pfam" id="PF18157">
    <property type="entry name" value="MID_pPIWI_RE"/>
    <property type="match status" value="1"/>
</dbReference>
<evidence type="ECO:0000259" key="2">
    <source>
        <dbReference type="Pfam" id="PF13111"/>
    </source>
</evidence>
<evidence type="ECO:0000259" key="3">
    <source>
        <dbReference type="Pfam" id="PF18157"/>
    </source>
</evidence>
<proteinExistence type="predicted"/>
<reference evidence="4 5" key="1">
    <citation type="submission" date="2020-08" db="EMBL/GenBank/DDBJ databases">
        <title>Sequencing the genomes of 1000 actinobacteria strains.</title>
        <authorList>
            <person name="Klenk H.-P."/>
        </authorList>
    </citation>
    <scope>NUCLEOTIDE SEQUENCE [LARGE SCALE GENOMIC DNA]</scope>
    <source>
        <strain evidence="4 5">DSM 28967</strain>
    </source>
</reference>
<evidence type="ECO:0000313" key="5">
    <source>
        <dbReference type="Proteomes" id="UP000549971"/>
    </source>
</evidence>
<evidence type="ECO:0000313" key="4">
    <source>
        <dbReference type="EMBL" id="MBB5841582.1"/>
    </source>
</evidence>
<dbReference type="RefSeq" id="WP_184805132.1">
    <property type="nucleotide sequence ID" value="NZ_JACHMY010000001.1"/>
</dbReference>
<dbReference type="InterPro" id="IPR025085">
    <property type="entry name" value="pPIWI_RE_X"/>
</dbReference>
<protein>
    <recommendedName>
        <fullName evidence="6">DUF3893 domain-containing protein</fullName>
    </recommendedName>
</protein>
<dbReference type="EMBL" id="JACHMY010000001">
    <property type="protein sequence ID" value="MBB5841582.1"/>
    <property type="molecule type" value="Genomic_DNA"/>
</dbReference>
<dbReference type="AlphaFoldDB" id="A0A7W9JG97"/>
<name>A0A7W9JG97_9ACTN</name>